<dbReference type="SUPFAM" id="SSF52540">
    <property type="entry name" value="P-loop containing nucleoside triphosphate hydrolases"/>
    <property type="match status" value="1"/>
</dbReference>
<feature type="transmembrane region" description="Helical" evidence="10">
    <location>
        <begin position="177"/>
        <end position="197"/>
    </location>
</feature>
<evidence type="ECO:0000256" key="8">
    <source>
        <dbReference type="ARBA" id="ARBA00023136"/>
    </source>
</evidence>
<evidence type="ECO:0000256" key="2">
    <source>
        <dbReference type="ARBA" id="ARBA00022448"/>
    </source>
</evidence>
<organism evidence="13 14">
    <name type="scientific">Bordetella genomosp. 5</name>
    <dbReference type="NCBI Taxonomy" id="1395608"/>
    <lineage>
        <taxon>Bacteria</taxon>
        <taxon>Pseudomonadati</taxon>
        <taxon>Pseudomonadota</taxon>
        <taxon>Betaproteobacteria</taxon>
        <taxon>Burkholderiales</taxon>
        <taxon>Alcaligenaceae</taxon>
        <taxon>Bordetella</taxon>
    </lineage>
</organism>
<dbReference type="AlphaFoldDB" id="A0A261TEU0"/>
<evidence type="ECO:0000256" key="10">
    <source>
        <dbReference type="SAM" id="Phobius"/>
    </source>
</evidence>
<feature type="compositionally biased region" description="Low complexity" evidence="9">
    <location>
        <begin position="596"/>
        <end position="621"/>
    </location>
</feature>
<dbReference type="InterPro" id="IPR003439">
    <property type="entry name" value="ABC_transporter-like_ATP-bd"/>
</dbReference>
<dbReference type="InterPro" id="IPR003593">
    <property type="entry name" value="AAA+_ATPase"/>
</dbReference>
<evidence type="ECO:0000256" key="1">
    <source>
        <dbReference type="ARBA" id="ARBA00004651"/>
    </source>
</evidence>
<sequence>MSSSETPPPRSNLATFRTLMPYLWPKGETGLKLRVVLAVLSLLIAKAALVYTPILYKSAIDALSAGAPGAVTVPLGLILAYGAARVLSLLFSELRDAVFARVAQHAIRAVGLQIFRHLHALALRFHLARQTGGLTRAIERGTKGIQTLLTFLLFNVLPTFFEIGLVCIILWKLFDGWLALATGSTVTLYLAYTLVVTEWRAKFRRAMNETDAQANTKAIESLLNYETVKYFGNEEHEARRYDASLRDYERAAVRSQVSLSILNIGQAVIIAVGLTLVMWMAAQGIADGRYTLGDFVLVNTYLLQLYDPLSFFGFIYREIKQALIDMERMFELLGQDREVADAAGAAALVTRGGRIEFRDVSFGYDARRPILQGVSFTIEAGKTAAVVGTSGAGKSTLARLMFRFYDPDGGAILVDGQDIRQVTQSSLRAAIGVVPQDTVLFNDTIRYNIAYGRPGASQAEVEHAARLAHIHDHIMGMPEGYDTVVGERGLKLSGGEKQRVAIARTMLKNPCIFLFDEATSALDTHTEREIQANLREVSTGRSTLIIAHRLSTIAYADEILVLGGGKILERGRHHELLAAGGVYAGMWSRQQESARQAEAGGAGTASAADADAQDGADTSDGTVAPDGAVAAQPGEVPPTDDTPR</sequence>
<keyword evidence="3" id="KW-1003">Cell membrane</keyword>
<dbReference type="CDD" id="cd03253">
    <property type="entry name" value="ABCC_ATM1_transporter"/>
    <property type="match status" value="1"/>
</dbReference>
<dbReference type="GO" id="GO:0005524">
    <property type="term" value="F:ATP binding"/>
    <property type="evidence" value="ECO:0007669"/>
    <property type="project" value="UniProtKB-KW"/>
</dbReference>
<dbReference type="InterPro" id="IPR011527">
    <property type="entry name" value="ABC1_TM_dom"/>
</dbReference>
<keyword evidence="2" id="KW-0813">Transport</keyword>
<dbReference type="InterPro" id="IPR027417">
    <property type="entry name" value="P-loop_NTPase"/>
</dbReference>
<keyword evidence="6" id="KW-0067">ATP-binding</keyword>
<dbReference type="Pfam" id="PF00664">
    <property type="entry name" value="ABC_membrane"/>
    <property type="match status" value="1"/>
</dbReference>
<keyword evidence="4 10" id="KW-0812">Transmembrane</keyword>
<dbReference type="GO" id="GO:0006879">
    <property type="term" value="P:intracellular iron ion homeostasis"/>
    <property type="evidence" value="ECO:0007669"/>
    <property type="project" value="TreeGrafter"/>
</dbReference>
<evidence type="ECO:0000313" key="14">
    <source>
        <dbReference type="Proteomes" id="UP000216913"/>
    </source>
</evidence>
<dbReference type="GO" id="GO:0016887">
    <property type="term" value="F:ATP hydrolysis activity"/>
    <property type="evidence" value="ECO:0007669"/>
    <property type="project" value="InterPro"/>
</dbReference>
<feature type="transmembrane region" description="Helical" evidence="10">
    <location>
        <begin position="35"/>
        <end position="56"/>
    </location>
</feature>
<comment type="subcellular location">
    <subcellularLocation>
        <location evidence="1">Cell membrane</location>
        <topology evidence="1">Multi-pass membrane protein</topology>
    </subcellularLocation>
</comment>
<evidence type="ECO:0000259" key="11">
    <source>
        <dbReference type="PROSITE" id="PS50893"/>
    </source>
</evidence>
<gene>
    <name evidence="13" type="ORF">CAL25_16210</name>
</gene>
<dbReference type="PROSITE" id="PS50929">
    <property type="entry name" value="ABC_TM1F"/>
    <property type="match status" value="1"/>
</dbReference>
<protein>
    <submittedName>
        <fullName evidence="13">Metal ABC transporter permease</fullName>
    </submittedName>
</protein>
<dbReference type="Gene3D" id="3.40.50.300">
    <property type="entry name" value="P-loop containing nucleotide triphosphate hydrolases"/>
    <property type="match status" value="1"/>
</dbReference>
<evidence type="ECO:0000256" key="3">
    <source>
        <dbReference type="ARBA" id="ARBA00022475"/>
    </source>
</evidence>
<dbReference type="PANTHER" id="PTHR24221:SF402">
    <property type="entry name" value="IRON-SULFUR CLUSTERS TRANSPORTER ABCB7, MITOCHONDRIAL"/>
    <property type="match status" value="1"/>
</dbReference>
<feature type="domain" description="ABC transporter" evidence="11">
    <location>
        <begin position="355"/>
        <end position="589"/>
    </location>
</feature>
<dbReference type="PROSITE" id="PS00211">
    <property type="entry name" value="ABC_TRANSPORTER_1"/>
    <property type="match status" value="1"/>
</dbReference>
<proteinExistence type="predicted"/>
<dbReference type="InterPro" id="IPR036640">
    <property type="entry name" value="ABC1_TM_sf"/>
</dbReference>
<keyword evidence="5" id="KW-0547">Nucleotide-binding</keyword>
<comment type="caution">
    <text evidence="13">The sequence shown here is derived from an EMBL/GenBank/DDBJ whole genome shotgun (WGS) entry which is preliminary data.</text>
</comment>
<dbReference type="InterPro" id="IPR017871">
    <property type="entry name" value="ABC_transporter-like_CS"/>
</dbReference>
<evidence type="ECO:0000256" key="5">
    <source>
        <dbReference type="ARBA" id="ARBA00022741"/>
    </source>
</evidence>
<feature type="region of interest" description="Disordered" evidence="9">
    <location>
        <begin position="594"/>
        <end position="644"/>
    </location>
</feature>
<feature type="transmembrane region" description="Helical" evidence="10">
    <location>
        <begin position="62"/>
        <end position="84"/>
    </location>
</feature>
<dbReference type="OrthoDB" id="8554730at2"/>
<dbReference type="CDD" id="cd18582">
    <property type="entry name" value="ABC_6TM_ATM1_ABCB7"/>
    <property type="match status" value="1"/>
</dbReference>
<dbReference type="Pfam" id="PF00005">
    <property type="entry name" value="ABC_tran"/>
    <property type="match status" value="1"/>
</dbReference>
<reference evidence="13 14" key="1">
    <citation type="submission" date="2017-05" db="EMBL/GenBank/DDBJ databases">
        <title>Complete and WGS of Bordetella genogroups.</title>
        <authorList>
            <person name="Spilker T."/>
            <person name="LiPuma J."/>
        </authorList>
    </citation>
    <scope>NUCLEOTIDE SEQUENCE [LARGE SCALE GENOMIC DNA]</scope>
    <source>
        <strain evidence="13 14">AU10456</strain>
    </source>
</reference>
<keyword evidence="8 10" id="KW-0472">Membrane</keyword>
<dbReference type="Gene3D" id="1.20.1560.10">
    <property type="entry name" value="ABC transporter type 1, transmembrane domain"/>
    <property type="match status" value="1"/>
</dbReference>
<feature type="domain" description="ABC transmembrane type-1" evidence="12">
    <location>
        <begin position="36"/>
        <end position="321"/>
    </location>
</feature>
<evidence type="ECO:0000313" key="13">
    <source>
        <dbReference type="EMBL" id="OZI47935.1"/>
    </source>
</evidence>
<keyword evidence="14" id="KW-1185">Reference proteome</keyword>
<evidence type="ECO:0000256" key="7">
    <source>
        <dbReference type="ARBA" id="ARBA00022989"/>
    </source>
</evidence>
<dbReference type="PROSITE" id="PS50893">
    <property type="entry name" value="ABC_TRANSPORTER_2"/>
    <property type="match status" value="1"/>
</dbReference>
<keyword evidence="7 10" id="KW-1133">Transmembrane helix</keyword>
<feature type="transmembrane region" description="Helical" evidence="10">
    <location>
        <begin position="148"/>
        <end position="171"/>
    </location>
</feature>
<dbReference type="EMBL" id="NEVP01000010">
    <property type="protein sequence ID" value="OZI47935.1"/>
    <property type="molecule type" value="Genomic_DNA"/>
</dbReference>
<dbReference type="GO" id="GO:0005886">
    <property type="term" value="C:plasma membrane"/>
    <property type="evidence" value="ECO:0007669"/>
    <property type="project" value="UniProtKB-SubCell"/>
</dbReference>
<dbReference type="Proteomes" id="UP000216913">
    <property type="component" value="Unassembled WGS sequence"/>
</dbReference>
<dbReference type="SMART" id="SM00382">
    <property type="entry name" value="AAA"/>
    <property type="match status" value="1"/>
</dbReference>
<dbReference type="InterPro" id="IPR039421">
    <property type="entry name" value="Type_1_exporter"/>
</dbReference>
<dbReference type="FunFam" id="3.40.50.300:FF:000186">
    <property type="entry name" value="ATP-binding cassette sub-family B member 7, mitochondrial"/>
    <property type="match status" value="1"/>
</dbReference>
<evidence type="ECO:0000259" key="12">
    <source>
        <dbReference type="PROSITE" id="PS50929"/>
    </source>
</evidence>
<feature type="transmembrane region" description="Helical" evidence="10">
    <location>
        <begin position="259"/>
        <end position="281"/>
    </location>
</feature>
<dbReference type="PANTHER" id="PTHR24221">
    <property type="entry name" value="ATP-BINDING CASSETTE SUB-FAMILY B"/>
    <property type="match status" value="1"/>
</dbReference>
<accession>A0A261TEU0</accession>
<name>A0A261TEU0_9BORD</name>
<dbReference type="SUPFAM" id="SSF90123">
    <property type="entry name" value="ABC transporter transmembrane region"/>
    <property type="match status" value="1"/>
</dbReference>
<evidence type="ECO:0000256" key="9">
    <source>
        <dbReference type="SAM" id="MobiDB-lite"/>
    </source>
</evidence>
<dbReference type="GO" id="GO:0140359">
    <property type="term" value="F:ABC-type transporter activity"/>
    <property type="evidence" value="ECO:0007669"/>
    <property type="project" value="InterPro"/>
</dbReference>
<evidence type="ECO:0000256" key="4">
    <source>
        <dbReference type="ARBA" id="ARBA00022692"/>
    </source>
</evidence>
<evidence type="ECO:0000256" key="6">
    <source>
        <dbReference type="ARBA" id="ARBA00022840"/>
    </source>
</evidence>
<dbReference type="RefSeq" id="WP_094801744.1">
    <property type="nucleotide sequence ID" value="NZ_NEVP01000010.1"/>
</dbReference>